<evidence type="ECO:0000313" key="3">
    <source>
        <dbReference type="Proteomes" id="UP001201873"/>
    </source>
</evidence>
<dbReference type="Pfam" id="PF06127">
    <property type="entry name" value="Mpo1-like"/>
    <property type="match status" value="1"/>
</dbReference>
<protein>
    <submittedName>
        <fullName evidence="2">DUF962 domain-containing protein</fullName>
    </submittedName>
</protein>
<reference evidence="2 3" key="1">
    <citation type="submission" date="2022-04" db="EMBL/GenBank/DDBJ databases">
        <title>Genome diversity in the genus Frankia.</title>
        <authorList>
            <person name="Carlos-Shanley C."/>
            <person name="Hahn D."/>
        </authorList>
    </citation>
    <scope>NUCLEOTIDE SEQUENCE [LARGE SCALE GENOMIC DNA]</scope>
    <source>
        <strain evidence="2 3">Ag45/Mut15</strain>
    </source>
</reference>
<accession>A0ABT0JZB8</accession>
<organism evidence="2 3">
    <name type="scientific">Frankia umida</name>
    <dbReference type="NCBI Taxonomy" id="573489"/>
    <lineage>
        <taxon>Bacteria</taxon>
        <taxon>Bacillati</taxon>
        <taxon>Actinomycetota</taxon>
        <taxon>Actinomycetes</taxon>
        <taxon>Frankiales</taxon>
        <taxon>Frankiaceae</taxon>
        <taxon>Frankia</taxon>
    </lineage>
</organism>
<feature type="region of interest" description="Disordered" evidence="1">
    <location>
        <begin position="1"/>
        <end position="26"/>
    </location>
</feature>
<name>A0ABT0JZB8_9ACTN</name>
<evidence type="ECO:0000256" key="1">
    <source>
        <dbReference type="SAM" id="MobiDB-lite"/>
    </source>
</evidence>
<proteinExistence type="predicted"/>
<dbReference type="RefSeq" id="WP_248824637.1">
    <property type="nucleotide sequence ID" value="NZ_JALKFT010000009.1"/>
</dbReference>
<keyword evidence="3" id="KW-1185">Reference proteome</keyword>
<dbReference type="EMBL" id="JALKFT010000009">
    <property type="protein sequence ID" value="MCK9876348.1"/>
    <property type="molecule type" value="Genomic_DNA"/>
</dbReference>
<gene>
    <name evidence="2" type="ORF">MXD59_11275</name>
</gene>
<sequence>MSGTQPTRRVPDLNAADQRHDPAAAPTKDAPFAAKLAFYRAEHRSRGVRLTHLVGIPTVACSLPLVLARPRIGIPLFAAGWSLQVAGHVLFEHNRPALTRGPITYQLCGLAHWCEEIGDLLAGPARTSGVRAASPEADAGVSGG</sequence>
<dbReference type="Proteomes" id="UP001201873">
    <property type="component" value="Unassembled WGS sequence"/>
</dbReference>
<dbReference type="InterPro" id="IPR009305">
    <property type="entry name" value="Mpo1-like"/>
</dbReference>
<evidence type="ECO:0000313" key="2">
    <source>
        <dbReference type="EMBL" id="MCK9876348.1"/>
    </source>
</evidence>
<comment type="caution">
    <text evidence="2">The sequence shown here is derived from an EMBL/GenBank/DDBJ whole genome shotgun (WGS) entry which is preliminary data.</text>
</comment>